<feature type="region of interest" description="Disordered" evidence="1">
    <location>
        <begin position="98"/>
        <end position="121"/>
    </location>
</feature>
<evidence type="ECO:0000256" key="1">
    <source>
        <dbReference type="SAM" id="MobiDB-lite"/>
    </source>
</evidence>
<evidence type="ECO:0000313" key="3">
    <source>
        <dbReference type="EMBL" id="KAB5514624.1"/>
    </source>
</evidence>
<feature type="compositionally biased region" description="Basic and acidic residues" evidence="1">
    <location>
        <begin position="98"/>
        <end position="109"/>
    </location>
</feature>
<protein>
    <submittedName>
        <fullName evidence="2">Uncharacterized protein</fullName>
    </submittedName>
</protein>
<sequence>MNGLSIFSRKKVKDEQDDVLQNEKDPSSLETMSAEMTSLKSRLLLKEEEVQILKDMVAQKDEEIKRLRVRDLKVDVLRADVESAWKKFDTYLSITSPERSKNEIRHEKEPGEEDEIPYQPLFRPRPRPATALLGPPLHSYQSKAESNLVGARISPLMLDLDDQITGYGETRRSIRALARREKPGMLVDGLEMRREN</sequence>
<dbReference type="EMBL" id="VDCV01000018">
    <property type="protein sequence ID" value="KAB5514624.1"/>
    <property type="molecule type" value="Genomic_DNA"/>
</dbReference>
<feature type="region of interest" description="Disordered" evidence="1">
    <location>
        <begin position="15"/>
        <end position="34"/>
    </location>
</feature>
<reference evidence="2" key="2">
    <citation type="journal article" date="2019" name="Nat. Commun.">
        <title>Genome-wide analysis of Cushion willow provides insights into alpine plant divergence in a biodiversity hotspot.</title>
        <authorList>
            <person name="Chen J.H."/>
            <person name="Huang Y."/>
            <person name="Brachi B."/>
            <person name="Yun Q.Z."/>
            <person name="Zhang W."/>
            <person name="Lu W."/>
            <person name="Li H.N."/>
            <person name="Li W.Q."/>
            <person name="Sun X.D."/>
            <person name="Wang G.Y."/>
            <person name="He J."/>
            <person name="Zhou Z."/>
            <person name="Chen K.Y."/>
            <person name="Ji Y.H."/>
            <person name="Shi M.M."/>
            <person name="Sun W.G."/>
            <person name="Yang Y.P."/>
            <person name="Zhang R.G."/>
            <person name="Abbott R.J."/>
            <person name="Sun H."/>
        </authorList>
    </citation>
    <scope>NUCLEOTIDE SEQUENCE</scope>
    <source>
        <strain evidence="2">Br00</strain>
        <tissue evidence="2">Leaf</tissue>
    </source>
</reference>
<accession>A0A5N5J9B9</accession>
<keyword evidence="4" id="KW-1185">Reference proteome</keyword>
<reference evidence="4" key="1">
    <citation type="journal article" date="2019" name="Gigascience">
        <title>De novo genome assembly of the endangered Acer yangbiense, a plant species with extremely small populations endemic to Yunnan Province, China.</title>
        <authorList>
            <person name="Yang J."/>
            <person name="Wariss H.M."/>
            <person name="Tao L."/>
            <person name="Zhang R."/>
            <person name="Yun Q."/>
            <person name="Hollingsworth P."/>
            <person name="Dao Z."/>
            <person name="Luo G."/>
            <person name="Guo H."/>
            <person name="Ma Y."/>
            <person name="Sun W."/>
        </authorList>
    </citation>
    <scope>NUCLEOTIDE SEQUENCE [LARGE SCALE GENOMIC DNA]</scope>
    <source>
        <strain evidence="4">cv. br00</strain>
    </source>
</reference>
<gene>
    <name evidence="2" type="ORF">DKX38_028526</name>
    <name evidence="3" type="ORF">DKX38_028530</name>
</gene>
<name>A0A5N5J9B9_9ROSI</name>
<evidence type="ECO:0000313" key="4">
    <source>
        <dbReference type="Proteomes" id="UP000326939"/>
    </source>
</evidence>
<evidence type="ECO:0000313" key="2">
    <source>
        <dbReference type="EMBL" id="KAB5514620.1"/>
    </source>
</evidence>
<proteinExistence type="predicted"/>
<reference evidence="2" key="3">
    <citation type="submission" date="2019-05" db="EMBL/GenBank/DDBJ databases">
        <authorList>
            <person name="Zhang R."/>
        </authorList>
    </citation>
    <scope>NUCLEOTIDE SEQUENCE [LARGE SCALE GENOMIC DNA]</scope>
    <source>
        <strain evidence="2">Br00</strain>
        <tissue evidence="2">Leaf</tissue>
    </source>
</reference>
<dbReference type="AlphaFoldDB" id="A0A5N5J9B9"/>
<organism evidence="2 4">
    <name type="scientific">Salix brachista</name>
    <dbReference type="NCBI Taxonomy" id="2182728"/>
    <lineage>
        <taxon>Eukaryota</taxon>
        <taxon>Viridiplantae</taxon>
        <taxon>Streptophyta</taxon>
        <taxon>Embryophyta</taxon>
        <taxon>Tracheophyta</taxon>
        <taxon>Spermatophyta</taxon>
        <taxon>Magnoliopsida</taxon>
        <taxon>eudicotyledons</taxon>
        <taxon>Gunneridae</taxon>
        <taxon>Pentapetalae</taxon>
        <taxon>rosids</taxon>
        <taxon>fabids</taxon>
        <taxon>Malpighiales</taxon>
        <taxon>Salicaceae</taxon>
        <taxon>Saliceae</taxon>
        <taxon>Salix</taxon>
    </lineage>
</organism>
<comment type="caution">
    <text evidence="2">The sequence shown here is derived from an EMBL/GenBank/DDBJ whole genome shotgun (WGS) entry which is preliminary data.</text>
</comment>
<dbReference type="EMBL" id="VDCV01000018">
    <property type="protein sequence ID" value="KAB5514620.1"/>
    <property type="molecule type" value="Genomic_DNA"/>
</dbReference>
<dbReference type="Proteomes" id="UP000326939">
    <property type="component" value="Chromosome 18"/>
</dbReference>